<dbReference type="PANTHER" id="PTHR44216">
    <property type="entry name" value="PROTEIN O-MANNOSYL-TRANSFERASE TMTC2"/>
    <property type="match status" value="1"/>
</dbReference>
<dbReference type="Proteomes" id="UP000617340">
    <property type="component" value="Unassembled WGS sequence"/>
</dbReference>
<keyword evidence="2" id="KW-1185">Reference proteome</keyword>
<protein>
    <submittedName>
        <fullName evidence="1">Uncharacterized protein</fullName>
    </submittedName>
</protein>
<sequence>MAIDNNDGVRISIVRRMWSSSSYKLVWSNSSNRASRGWSVGQEPEAKLLITTSVLFKAGLFHETFALTMSTCTRTCIYKGVGSIKLNYLMSGLTPTWYHATNVALHAAACVLVTRVSLTVASLRPGFAALTGLLFAAHPIHTEAVLKGNSVIKCDAVEALDPNVNGCGQRTPADLE</sequence>
<name>A0A834N6B7_VESGE</name>
<evidence type="ECO:0000313" key="2">
    <source>
        <dbReference type="Proteomes" id="UP000617340"/>
    </source>
</evidence>
<evidence type="ECO:0000313" key="1">
    <source>
        <dbReference type="EMBL" id="KAF7397862.1"/>
    </source>
</evidence>
<proteinExistence type="predicted"/>
<gene>
    <name evidence="1" type="ORF">HZH68_009084</name>
</gene>
<dbReference type="EMBL" id="JACSDZ010000008">
    <property type="protein sequence ID" value="KAF7397862.1"/>
    <property type="molecule type" value="Genomic_DNA"/>
</dbReference>
<dbReference type="AlphaFoldDB" id="A0A834N6B7"/>
<dbReference type="PANTHER" id="PTHR44216:SF3">
    <property type="entry name" value="PROTEIN O-MANNOSYL-TRANSFERASE TMTC2"/>
    <property type="match status" value="1"/>
</dbReference>
<accession>A0A834N6B7</accession>
<dbReference type="InterPro" id="IPR052384">
    <property type="entry name" value="TMTC_O-mannosyltransferase"/>
</dbReference>
<organism evidence="1 2">
    <name type="scientific">Vespula germanica</name>
    <name type="common">German yellow jacket</name>
    <name type="synonym">Paravespula germanica</name>
    <dbReference type="NCBI Taxonomy" id="30212"/>
    <lineage>
        <taxon>Eukaryota</taxon>
        <taxon>Metazoa</taxon>
        <taxon>Ecdysozoa</taxon>
        <taxon>Arthropoda</taxon>
        <taxon>Hexapoda</taxon>
        <taxon>Insecta</taxon>
        <taxon>Pterygota</taxon>
        <taxon>Neoptera</taxon>
        <taxon>Endopterygota</taxon>
        <taxon>Hymenoptera</taxon>
        <taxon>Apocrita</taxon>
        <taxon>Aculeata</taxon>
        <taxon>Vespoidea</taxon>
        <taxon>Vespidae</taxon>
        <taxon>Vespinae</taxon>
        <taxon>Vespula</taxon>
    </lineage>
</organism>
<reference evidence="1" key="1">
    <citation type="journal article" date="2020" name="G3 (Bethesda)">
        <title>High-Quality Assemblies for Three Invasive Social Wasps from the &lt;i&gt;Vespula&lt;/i&gt; Genus.</title>
        <authorList>
            <person name="Harrop T.W.R."/>
            <person name="Guhlin J."/>
            <person name="McLaughlin G.M."/>
            <person name="Permina E."/>
            <person name="Stockwell P."/>
            <person name="Gilligan J."/>
            <person name="Le Lec M.F."/>
            <person name="Gruber M.A.M."/>
            <person name="Quinn O."/>
            <person name="Lovegrove M."/>
            <person name="Duncan E.J."/>
            <person name="Remnant E.J."/>
            <person name="Van Eeckhoven J."/>
            <person name="Graham B."/>
            <person name="Knapp R.A."/>
            <person name="Langford K.W."/>
            <person name="Kronenberg Z."/>
            <person name="Press M.O."/>
            <person name="Eacker S.M."/>
            <person name="Wilson-Rankin E.E."/>
            <person name="Purcell J."/>
            <person name="Lester P.J."/>
            <person name="Dearden P.K."/>
        </authorList>
    </citation>
    <scope>NUCLEOTIDE SEQUENCE</scope>
    <source>
        <strain evidence="1">Linc-1</strain>
    </source>
</reference>
<comment type="caution">
    <text evidence="1">The sequence shown here is derived from an EMBL/GenBank/DDBJ whole genome shotgun (WGS) entry which is preliminary data.</text>
</comment>